<evidence type="ECO:0000313" key="9">
    <source>
        <dbReference type="Proteomes" id="UP000593567"/>
    </source>
</evidence>
<reference evidence="8" key="1">
    <citation type="submission" date="2020-06" db="EMBL/GenBank/DDBJ databases">
        <title>Draft genome of Bugula neritina, a colonial animal packing powerful symbionts and potential medicines.</title>
        <authorList>
            <person name="Rayko M."/>
        </authorList>
    </citation>
    <scope>NUCLEOTIDE SEQUENCE [LARGE SCALE GENOMIC DNA]</scope>
    <source>
        <strain evidence="8">Kwan_BN1</strain>
    </source>
</reference>
<dbReference type="EMBL" id="VXIV02001636">
    <property type="protein sequence ID" value="KAF6031134.1"/>
    <property type="molecule type" value="Genomic_DNA"/>
</dbReference>
<keyword evidence="6" id="KW-1133">Transmembrane helix</keyword>
<dbReference type="Proteomes" id="UP000593567">
    <property type="component" value="Unassembled WGS sequence"/>
</dbReference>
<keyword evidence="3" id="KW-0677">Repeat</keyword>
<feature type="compositionally biased region" description="Polar residues" evidence="5">
    <location>
        <begin position="487"/>
        <end position="499"/>
    </location>
</feature>
<evidence type="ECO:0000259" key="7">
    <source>
        <dbReference type="PROSITE" id="PS50835"/>
    </source>
</evidence>
<sequence length="557" mass="61414">MPHIIVTSIYIAEHTGTGYRRSTSMGQASFSLCILLTLTSNILSTVSCPTGCFCPTGQLRCDPNSVKRIPEDTSADVSFLDLNNNIFTMNVLRRSNFTSLPNLTDINLSGCGIELVNPDTFKDLTKLKLLDLSLNNLRAISPGAFAGLHLTYLFLGDNPNIALPPMGFTQMSTDVIDLKNCQLTEISSSFLIPIVSRGLKKLYISGNKISRFSTDLENIFTSLDTLRIQENPLICDCKSRWLKIFYDGNKSKFQQEDSSSQMEPRCNSPVKVAGEFFNRLTAVDFLCDKPSLNTEIVFEEDKGVLKCVSRAHPPPRVTWQHPTGVLEITDATEDPVTEAVIQALPTDSQIQGTYTCVASNEGGNTSTTVSLSWPLALQNTKQPCANLASSTPKEIIIPNNEGADADVQTDVFKKKYFTIIDIIIAVFGTFAGTLVVTVLVLHLCVYRKRKSSSQYSTPPQSEYSGNSIKTDGVYPSSTQHSHLHTMHNLQSRPLPSQPNQPYHKAYDENHYMSTQLDDGDDLVRLGHHNSAALVPQLSPPCQACQTLNSQPRHSQPT</sequence>
<dbReference type="Pfam" id="PF13927">
    <property type="entry name" value="Ig_3"/>
    <property type="match status" value="1"/>
</dbReference>
<dbReference type="InterPro" id="IPR032675">
    <property type="entry name" value="LRR_dom_sf"/>
</dbReference>
<dbReference type="InterPro" id="IPR013783">
    <property type="entry name" value="Ig-like_fold"/>
</dbReference>
<keyword evidence="6" id="KW-0472">Membrane</keyword>
<dbReference type="PROSITE" id="PS50835">
    <property type="entry name" value="IG_LIKE"/>
    <property type="match status" value="1"/>
</dbReference>
<keyword evidence="2" id="KW-0732">Signal</keyword>
<keyword evidence="6" id="KW-0812">Transmembrane</keyword>
<dbReference type="InterPro" id="IPR007110">
    <property type="entry name" value="Ig-like_dom"/>
</dbReference>
<evidence type="ECO:0000256" key="1">
    <source>
        <dbReference type="ARBA" id="ARBA00022614"/>
    </source>
</evidence>
<comment type="caution">
    <text evidence="8">The sequence shown here is derived from an EMBL/GenBank/DDBJ whole genome shotgun (WGS) entry which is preliminary data.</text>
</comment>
<feature type="compositionally biased region" description="Polar residues" evidence="5">
    <location>
        <begin position="453"/>
        <end position="480"/>
    </location>
</feature>
<dbReference type="Gene3D" id="2.60.40.10">
    <property type="entry name" value="Immunoglobulins"/>
    <property type="match status" value="1"/>
</dbReference>
<protein>
    <submittedName>
        <fullName evidence="8">LRFN5</fullName>
    </submittedName>
</protein>
<dbReference type="SUPFAM" id="SSF48726">
    <property type="entry name" value="Immunoglobulin"/>
    <property type="match status" value="1"/>
</dbReference>
<accession>A0A7J7JZK1</accession>
<keyword evidence="1" id="KW-0433">Leucine-rich repeat</keyword>
<evidence type="ECO:0000313" key="8">
    <source>
        <dbReference type="EMBL" id="KAF6031134.1"/>
    </source>
</evidence>
<dbReference type="InterPro" id="IPR036179">
    <property type="entry name" value="Ig-like_dom_sf"/>
</dbReference>
<keyword evidence="4" id="KW-1015">Disulfide bond</keyword>
<gene>
    <name evidence="8" type="ORF">EB796_010549</name>
</gene>
<feature type="region of interest" description="Disordered" evidence="5">
    <location>
        <begin position="453"/>
        <end position="499"/>
    </location>
</feature>
<evidence type="ECO:0000256" key="3">
    <source>
        <dbReference type="ARBA" id="ARBA00022737"/>
    </source>
</evidence>
<dbReference type="Gene3D" id="3.80.10.10">
    <property type="entry name" value="Ribonuclease Inhibitor"/>
    <property type="match status" value="2"/>
</dbReference>
<organism evidence="8 9">
    <name type="scientific">Bugula neritina</name>
    <name type="common">Brown bryozoan</name>
    <name type="synonym">Sertularia neritina</name>
    <dbReference type="NCBI Taxonomy" id="10212"/>
    <lineage>
        <taxon>Eukaryota</taxon>
        <taxon>Metazoa</taxon>
        <taxon>Spiralia</taxon>
        <taxon>Lophotrochozoa</taxon>
        <taxon>Bryozoa</taxon>
        <taxon>Gymnolaemata</taxon>
        <taxon>Cheilostomatida</taxon>
        <taxon>Flustrina</taxon>
        <taxon>Buguloidea</taxon>
        <taxon>Bugulidae</taxon>
        <taxon>Bugula</taxon>
    </lineage>
</organism>
<evidence type="ECO:0000256" key="5">
    <source>
        <dbReference type="SAM" id="MobiDB-lite"/>
    </source>
</evidence>
<name>A0A7J7JZK1_BUGNE</name>
<proteinExistence type="predicted"/>
<feature type="domain" description="Ig-like" evidence="7">
    <location>
        <begin position="290"/>
        <end position="372"/>
    </location>
</feature>
<dbReference type="SUPFAM" id="SSF52058">
    <property type="entry name" value="L domain-like"/>
    <property type="match status" value="1"/>
</dbReference>
<feature type="transmembrane region" description="Helical" evidence="6">
    <location>
        <begin position="422"/>
        <end position="446"/>
    </location>
</feature>
<dbReference type="SMART" id="SM00369">
    <property type="entry name" value="LRR_TYP"/>
    <property type="match status" value="2"/>
</dbReference>
<keyword evidence="9" id="KW-1185">Reference proteome</keyword>
<dbReference type="CDD" id="cd00096">
    <property type="entry name" value="Ig"/>
    <property type="match status" value="1"/>
</dbReference>
<dbReference type="PANTHER" id="PTHR24366:SF96">
    <property type="entry name" value="LEUCINE RICH REPEAT CONTAINING 53"/>
    <property type="match status" value="1"/>
</dbReference>
<dbReference type="AlphaFoldDB" id="A0A7J7JZK1"/>
<evidence type="ECO:0000256" key="2">
    <source>
        <dbReference type="ARBA" id="ARBA00022729"/>
    </source>
</evidence>
<dbReference type="Pfam" id="PF13855">
    <property type="entry name" value="LRR_8"/>
    <property type="match status" value="1"/>
</dbReference>
<evidence type="ECO:0000256" key="6">
    <source>
        <dbReference type="SAM" id="Phobius"/>
    </source>
</evidence>
<dbReference type="OrthoDB" id="1394818at2759"/>
<dbReference type="InterPro" id="IPR001611">
    <property type="entry name" value="Leu-rich_rpt"/>
</dbReference>
<dbReference type="SMART" id="SM00082">
    <property type="entry name" value="LRRCT"/>
    <property type="match status" value="1"/>
</dbReference>
<dbReference type="PANTHER" id="PTHR24366">
    <property type="entry name" value="IG(IMMUNOGLOBULIN) AND LRR(LEUCINE RICH REPEAT) DOMAINS"/>
    <property type="match status" value="1"/>
</dbReference>
<evidence type="ECO:0000256" key="4">
    <source>
        <dbReference type="ARBA" id="ARBA00023157"/>
    </source>
</evidence>
<dbReference type="InterPro" id="IPR000483">
    <property type="entry name" value="Cys-rich_flank_reg_C"/>
</dbReference>
<dbReference type="InterPro" id="IPR003591">
    <property type="entry name" value="Leu-rich_rpt_typical-subtyp"/>
</dbReference>